<dbReference type="SUPFAM" id="SSF56091">
    <property type="entry name" value="DNA ligase/mRNA capping enzyme, catalytic domain"/>
    <property type="match status" value="1"/>
</dbReference>
<sequence>MEIRTNIHTIFMMIGPTECGKTTFAKEVLIPQLKGDAADPVRTNIQYLSSDAIRQEILGYDYDKYDQVMLEASAQAFQMLFEKLKLVTSFPINAEFVILDTTGLAEDFRAKVKEIAHNNNYRVEVILFDYRKRDDYYASERSKRLISNHMNRLKKDVLGSLAREGYDSVHRVRAKDFCSFEYQAVQVNPDYRVIVEDRSDYLETFLPKDQNYIIVGDVHECVNDLQGLLRSYGYTIEAGKHDIGKLIATERVKETKIVLLGDWIDKGKATKETIEFLYDNQEHFRFVLGNHENFVYKYMKGEIKGADPELIRTYFDSIQVLMNDQELMEKFRHLVSMSKPFYQYRSSDSPSYYVTHAPCRNKYIGKLDTNSVRHQRNFRIDRDDSFEEQLSFLSEEAVNNQPYHIFGHIAAKTAFRIKNKIHLDTGSVHGNRLTAVTISFKPFFKSHPAKQAVIQEELPTLFEVKRKVSVQELEYEEVRRLHHCSQNKVNFISGTMSPADKDLEVHELESLKRGLAYFAERQVDKVVLQPKYMGSRCNVYLYRDIEQCFAVSRNGYRVNQVDLTDIYKQLLEKFNAYMDEQQVSMLVLDGELLPWKAMGEGLIQRQFKPIASALESELSFLEASGFEDALTTLVGSYQESGYEKDQHHMAKAALSEKYGSHVYQTYKHVQQVLKSYVPLNDHKQAYETYKKQLDLYAEDSKLEYKPFAVLKVVYESGEEKIPTDSTSDMYRFLSNDEFLVLDLAQQDCYEQAVQFFSMLTVENHMEGVVIKPETVVNNAVPYMKVRNADYLSIIYGYDYRFPHKYDKLIKQKNITQKLRTSLNEYRLGQQMLAVKFDEISPQHEEYQEVAANLLFETAKEKEIDPRL</sequence>
<dbReference type="GO" id="GO:0016791">
    <property type="term" value="F:phosphatase activity"/>
    <property type="evidence" value="ECO:0007669"/>
    <property type="project" value="TreeGrafter"/>
</dbReference>
<dbReference type="SUPFAM" id="SSF52540">
    <property type="entry name" value="P-loop containing nucleoside triphosphate hydrolases"/>
    <property type="match status" value="1"/>
</dbReference>
<reference evidence="3 4" key="1">
    <citation type="submission" date="2019-07" db="EMBL/GenBank/DDBJ databases">
        <authorList>
            <person name="Kim J."/>
        </authorList>
    </citation>
    <scope>NUCLEOTIDE SEQUENCE [LARGE SCALE GENOMIC DNA]</scope>
    <source>
        <strain evidence="3 4">N4</strain>
    </source>
</reference>
<proteinExistence type="predicted"/>
<dbReference type="Gene3D" id="3.60.21.10">
    <property type="match status" value="1"/>
</dbReference>
<dbReference type="OrthoDB" id="9807890at2"/>
<evidence type="ECO:0000259" key="2">
    <source>
        <dbReference type="Pfam" id="PF16542"/>
    </source>
</evidence>
<dbReference type="InterPro" id="IPR032380">
    <property type="entry name" value="PNKP_ligase_dom"/>
</dbReference>
<dbReference type="GO" id="GO:0005737">
    <property type="term" value="C:cytoplasm"/>
    <property type="evidence" value="ECO:0007669"/>
    <property type="project" value="TreeGrafter"/>
</dbReference>
<evidence type="ECO:0000259" key="1">
    <source>
        <dbReference type="Pfam" id="PF00149"/>
    </source>
</evidence>
<name>A0A559J165_9BACL</name>
<feature type="domain" description="Calcineurin-like phosphoesterase" evidence="1">
    <location>
        <begin position="213"/>
        <end position="408"/>
    </location>
</feature>
<dbReference type="Pfam" id="PF13671">
    <property type="entry name" value="AAA_33"/>
    <property type="match status" value="1"/>
</dbReference>
<dbReference type="InterPro" id="IPR050126">
    <property type="entry name" value="Ap4A_hydrolase"/>
</dbReference>
<dbReference type="EMBL" id="VNJK01000001">
    <property type="protein sequence ID" value="TVX93638.1"/>
    <property type="molecule type" value="Genomic_DNA"/>
</dbReference>
<gene>
    <name evidence="3" type="ORF">FPZ44_11550</name>
</gene>
<evidence type="ECO:0000313" key="3">
    <source>
        <dbReference type="EMBL" id="TVX93638.1"/>
    </source>
</evidence>
<dbReference type="PANTHER" id="PTHR42850">
    <property type="entry name" value="METALLOPHOSPHOESTERASE"/>
    <property type="match status" value="1"/>
</dbReference>
<protein>
    <submittedName>
        <fullName evidence="3">Metallophosphoesterase</fullName>
    </submittedName>
</protein>
<dbReference type="InterPro" id="IPR029052">
    <property type="entry name" value="Metallo-depent_PP-like"/>
</dbReference>
<dbReference type="Proteomes" id="UP000318102">
    <property type="component" value="Unassembled WGS sequence"/>
</dbReference>
<organism evidence="3 4">
    <name type="scientific">Paenibacillus agilis</name>
    <dbReference type="NCBI Taxonomy" id="3020863"/>
    <lineage>
        <taxon>Bacteria</taxon>
        <taxon>Bacillati</taxon>
        <taxon>Bacillota</taxon>
        <taxon>Bacilli</taxon>
        <taxon>Bacillales</taxon>
        <taxon>Paenibacillaceae</taxon>
        <taxon>Paenibacillus</taxon>
    </lineage>
</organism>
<dbReference type="InterPro" id="IPR027417">
    <property type="entry name" value="P-loop_NTPase"/>
</dbReference>
<keyword evidence="4" id="KW-1185">Reference proteome</keyword>
<dbReference type="Gene3D" id="3.30.470.30">
    <property type="entry name" value="DNA ligase/mRNA capping enzyme"/>
    <property type="match status" value="2"/>
</dbReference>
<feature type="domain" description="Polynucleotide kinase-phosphatase ligase" evidence="2">
    <location>
        <begin position="487"/>
        <end position="852"/>
    </location>
</feature>
<evidence type="ECO:0000313" key="4">
    <source>
        <dbReference type="Proteomes" id="UP000318102"/>
    </source>
</evidence>
<dbReference type="Pfam" id="PF16542">
    <property type="entry name" value="PNKP_ligase"/>
    <property type="match status" value="1"/>
</dbReference>
<accession>A0A559J165</accession>
<comment type="caution">
    <text evidence="3">The sequence shown here is derived from an EMBL/GenBank/DDBJ whole genome shotgun (WGS) entry which is preliminary data.</text>
</comment>
<dbReference type="RefSeq" id="WP_144990313.1">
    <property type="nucleotide sequence ID" value="NZ_VNJK01000001.1"/>
</dbReference>
<dbReference type="Pfam" id="PF00149">
    <property type="entry name" value="Metallophos"/>
    <property type="match status" value="1"/>
</dbReference>
<dbReference type="AlphaFoldDB" id="A0A559J165"/>
<dbReference type="Gene3D" id="3.40.50.300">
    <property type="entry name" value="P-loop containing nucleotide triphosphate hydrolases"/>
    <property type="match status" value="1"/>
</dbReference>
<dbReference type="SUPFAM" id="SSF56300">
    <property type="entry name" value="Metallo-dependent phosphatases"/>
    <property type="match status" value="1"/>
</dbReference>
<dbReference type="InterPro" id="IPR004843">
    <property type="entry name" value="Calcineurin-like_PHP"/>
</dbReference>